<dbReference type="Gene3D" id="1.10.3790.10">
    <property type="entry name" value="NinB"/>
    <property type="match status" value="1"/>
</dbReference>
<dbReference type="Proteomes" id="UP000747074">
    <property type="component" value="Unassembled WGS sequence"/>
</dbReference>
<evidence type="ECO:0000313" key="5">
    <source>
        <dbReference type="Proteomes" id="UP000438288"/>
    </source>
</evidence>
<reference evidence="3" key="2">
    <citation type="journal article" date="2018" name="BMC Genomics">
        <title>Whole genome sequencing and function prediction of 133 gut anaerobes isolated from chicken caecum in pure cultures.</title>
        <authorList>
            <person name="Medvecky M."/>
            <person name="Cejkova D."/>
            <person name="Polansky O."/>
            <person name="Karasova D."/>
            <person name="Kubasova T."/>
            <person name="Cizek A."/>
            <person name="Rychlik I."/>
        </authorList>
    </citation>
    <scope>NUCLEOTIDE SEQUENCE</scope>
    <source>
        <strain evidence="3">An109</strain>
    </source>
</reference>
<protein>
    <recommendedName>
        <fullName evidence="6">NinB protein</fullName>
    </recommendedName>
</protein>
<dbReference type="Proteomes" id="UP000438288">
    <property type="component" value="Unassembled WGS sequence"/>
</dbReference>
<gene>
    <name evidence="3" type="ORF">B5E52_12585</name>
    <name evidence="2" type="ORF">GAZ43_13095</name>
    <name evidence="1" type="ORF">K8V07_15145</name>
</gene>
<dbReference type="SUPFAM" id="SSF103370">
    <property type="entry name" value="NinB"/>
    <property type="match status" value="1"/>
</dbReference>
<reference evidence="2 5" key="3">
    <citation type="journal article" date="2019" name="Nat. Med.">
        <title>A library of human gut bacterial isolates paired with longitudinal multiomics data enables mechanistic microbiome research.</title>
        <authorList>
            <person name="Poyet M."/>
            <person name="Groussin M."/>
            <person name="Gibbons S.M."/>
            <person name="Avila-Pacheco J."/>
            <person name="Jiang X."/>
            <person name="Kearney S.M."/>
            <person name="Perrotta A.R."/>
            <person name="Berdy B."/>
            <person name="Zhao S."/>
            <person name="Lieberman T.D."/>
            <person name="Swanson P.K."/>
            <person name="Smith M."/>
            <person name="Roesemann S."/>
            <person name="Alexander J.E."/>
            <person name="Rich S.A."/>
            <person name="Livny J."/>
            <person name="Vlamakis H."/>
            <person name="Clish C."/>
            <person name="Bullock K."/>
            <person name="Deik A."/>
            <person name="Scott J."/>
            <person name="Pierce K.A."/>
            <person name="Xavier R.J."/>
            <person name="Alm E.J."/>
        </authorList>
    </citation>
    <scope>NUCLEOTIDE SEQUENCE [LARGE SCALE GENOMIC DNA]</scope>
    <source>
        <strain evidence="2 5">BIOML-A16</strain>
    </source>
</reference>
<dbReference type="AlphaFoldDB" id="A0A174DY40"/>
<evidence type="ECO:0000313" key="3">
    <source>
        <dbReference type="EMBL" id="OUQ67436.1"/>
    </source>
</evidence>
<dbReference type="EMBL" id="NFLW01000023">
    <property type="protein sequence ID" value="OUQ67436.1"/>
    <property type="molecule type" value="Genomic_DNA"/>
</dbReference>
<evidence type="ECO:0000313" key="4">
    <source>
        <dbReference type="Proteomes" id="UP000196036"/>
    </source>
</evidence>
<accession>A0A174DY40</accession>
<evidence type="ECO:0008006" key="6">
    <source>
        <dbReference type="Google" id="ProtNLM"/>
    </source>
</evidence>
<sequence>MEATLTKKDGKIQMDKSFEFMCSTLRNGEYTVTIKKKTQPRTLNQNALMWKWFQCIGACLREYTGEEYWSTAAGVQDIHDLYCKKFLVKQVHVNGKVETIVRGTSKLNTLEMHNFMESVKIDAATEFGITLPLPEDQHYLDFIHEYQNRY</sequence>
<dbReference type="EMBL" id="WDCP01000028">
    <property type="protein sequence ID" value="KAB6338890.1"/>
    <property type="molecule type" value="Genomic_DNA"/>
</dbReference>
<dbReference type="RefSeq" id="WP_004300208.1">
    <property type="nucleotide sequence ID" value="NZ_CABKPA010000034.1"/>
</dbReference>
<dbReference type="InterPro" id="IPR036619">
    <property type="entry name" value="NinB_sf"/>
</dbReference>
<name>A0A174DY40_9BACE</name>
<evidence type="ECO:0000313" key="1">
    <source>
        <dbReference type="EMBL" id="HJG13247.1"/>
    </source>
</evidence>
<evidence type="ECO:0000313" key="2">
    <source>
        <dbReference type="EMBL" id="KAB6338890.1"/>
    </source>
</evidence>
<dbReference type="GeneID" id="29454356"/>
<dbReference type="Proteomes" id="UP000196036">
    <property type="component" value="Unassembled WGS sequence"/>
</dbReference>
<reference evidence="4" key="1">
    <citation type="submission" date="2017-04" db="EMBL/GenBank/DDBJ databases">
        <title>Function of individual gut microbiota members based on whole genome sequencing of pure cultures obtained from chicken caecum.</title>
        <authorList>
            <person name="Medvecky M."/>
            <person name="Cejkova D."/>
            <person name="Polansky O."/>
            <person name="Karasova D."/>
            <person name="Kubasova T."/>
            <person name="Cizek A."/>
            <person name="Rychlik I."/>
        </authorList>
    </citation>
    <scope>NUCLEOTIDE SEQUENCE [LARGE SCALE GENOMIC DNA]</scope>
    <source>
        <strain evidence="4">An109</strain>
    </source>
</reference>
<reference evidence="1" key="5">
    <citation type="submission" date="2021-09" db="EMBL/GenBank/DDBJ databases">
        <authorList>
            <person name="Gilroy R."/>
        </authorList>
    </citation>
    <scope>NUCLEOTIDE SEQUENCE</scope>
    <source>
        <strain evidence="1">CHK154-13316</strain>
    </source>
</reference>
<dbReference type="EMBL" id="DYVL01000176">
    <property type="protein sequence ID" value="HJG13247.1"/>
    <property type="molecule type" value="Genomic_DNA"/>
</dbReference>
<organism evidence="3 4">
    <name type="scientific">Bacteroides xylanisolvens</name>
    <dbReference type="NCBI Taxonomy" id="371601"/>
    <lineage>
        <taxon>Bacteria</taxon>
        <taxon>Pseudomonadati</taxon>
        <taxon>Bacteroidota</taxon>
        <taxon>Bacteroidia</taxon>
        <taxon>Bacteroidales</taxon>
        <taxon>Bacteroidaceae</taxon>
        <taxon>Bacteroides</taxon>
    </lineage>
</organism>
<comment type="caution">
    <text evidence="3">The sequence shown here is derived from an EMBL/GenBank/DDBJ whole genome shotgun (WGS) entry which is preliminary data.</text>
</comment>
<reference evidence="1" key="4">
    <citation type="journal article" date="2021" name="PeerJ">
        <title>Extensive microbial diversity within the chicken gut microbiome revealed by metagenomics and culture.</title>
        <authorList>
            <person name="Gilroy R."/>
            <person name="Ravi A."/>
            <person name="Getino M."/>
            <person name="Pursley I."/>
            <person name="Horton D.L."/>
            <person name="Alikhan N.F."/>
            <person name="Baker D."/>
            <person name="Gharbi K."/>
            <person name="Hall N."/>
            <person name="Watson M."/>
            <person name="Adriaenssens E.M."/>
            <person name="Foster-Nyarko E."/>
            <person name="Jarju S."/>
            <person name="Secka A."/>
            <person name="Antonio M."/>
            <person name="Oren A."/>
            <person name="Chaudhuri R.R."/>
            <person name="La Ragione R."/>
            <person name="Hildebrand F."/>
            <person name="Pallen M.J."/>
        </authorList>
    </citation>
    <scope>NUCLEOTIDE SEQUENCE</scope>
    <source>
        <strain evidence="1">CHK154-13316</strain>
    </source>
</reference>
<proteinExistence type="predicted"/>